<feature type="compositionally biased region" description="Basic and acidic residues" evidence="10">
    <location>
        <begin position="55"/>
        <end position="67"/>
    </location>
</feature>
<proteinExistence type="inferred from homology"/>
<dbReference type="EMBL" id="CP140151">
    <property type="protein sequence ID" value="WQH07996.1"/>
    <property type="molecule type" value="Genomic_DNA"/>
</dbReference>
<dbReference type="Pfam" id="PF04354">
    <property type="entry name" value="ZipA_C"/>
    <property type="match status" value="1"/>
</dbReference>
<dbReference type="SUPFAM" id="SSF64383">
    <property type="entry name" value="Cell-division protein ZipA, C-terminal domain"/>
    <property type="match status" value="1"/>
</dbReference>
<organism evidence="12 13">
    <name type="scientific">Chromohalobacter canadensis</name>
    <dbReference type="NCBI Taxonomy" id="141389"/>
    <lineage>
        <taxon>Bacteria</taxon>
        <taxon>Pseudomonadati</taxon>
        <taxon>Pseudomonadota</taxon>
        <taxon>Gammaproteobacteria</taxon>
        <taxon>Oceanospirillales</taxon>
        <taxon>Halomonadaceae</taxon>
        <taxon>Chromohalobacter</taxon>
    </lineage>
</organism>
<feature type="compositionally biased region" description="Basic and acidic residues" evidence="10">
    <location>
        <begin position="234"/>
        <end position="252"/>
    </location>
</feature>
<keyword evidence="1 8" id="KW-1003">Cell membrane</keyword>
<evidence type="ECO:0000256" key="8">
    <source>
        <dbReference type="HAMAP-Rule" id="MF_00509"/>
    </source>
</evidence>
<comment type="subcellular location">
    <subcellularLocation>
        <location evidence="8">Cell inner membrane</location>
        <topology evidence="8">Single-pass type I membrane protein</topology>
    </subcellularLocation>
    <text evidence="8">Localizes to the Z ring in an FtsZ-dependent manner.</text>
</comment>
<dbReference type="GO" id="GO:0051301">
    <property type="term" value="P:cell division"/>
    <property type="evidence" value="ECO:0007669"/>
    <property type="project" value="UniProtKB-KW"/>
</dbReference>
<dbReference type="InterPro" id="IPR011919">
    <property type="entry name" value="Cell_div_ZipA"/>
</dbReference>
<dbReference type="Gene3D" id="3.30.1400.10">
    <property type="entry name" value="ZipA, C-terminal FtsZ-binding domain"/>
    <property type="match status" value="1"/>
</dbReference>
<sequence>MELREWLIILGLVLVTTIVIDGVRRLQRQRRVPRLDQAEHSQVSEGRDAEEEDPEKAAREAEVRRELPNGGARVVRDATFDRSEEREPVRPESPLRQERIPEEKLKPSVLKRGRGSAYEGNAHRDDDAQEGKRSGMQGMKDAVRAGAQRMSASAQRFTASRDHDDERVTDEHPHHEPTLESSSAREPAPDSARADAARPAMDETPRRRREEAPTRRAMSDEPPAARATDEEAEEPMRAEEPARAEERTAHREVVTDHPAVERAKRNPVHADRAREALSDAEEVIVISVLSRDEAGFQGPDLLNLMLACGLRYCHEMGVFHRFETESDDSALQFTMVNVLKPGVFDLDDMDEFATPGVTFLMPLPSAHDSAAAFEAMFETAMVLVRNLSGELKDENRSVMTAQTVEFARQRVQEFERRHRLHRYQAN</sequence>
<dbReference type="SMART" id="SM00771">
    <property type="entry name" value="ZipA_C"/>
    <property type="match status" value="1"/>
</dbReference>
<keyword evidence="7 8" id="KW-0131">Cell cycle</keyword>
<dbReference type="NCBIfam" id="TIGR02205">
    <property type="entry name" value="septum_zipA"/>
    <property type="match status" value="1"/>
</dbReference>
<comment type="subunit">
    <text evidence="8">Interacts with FtsZ via their C-terminal domains.</text>
</comment>
<evidence type="ECO:0000256" key="9">
    <source>
        <dbReference type="RuleBase" id="RU003612"/>
    </source>
</evidence>
<keyword evidence="6 8" id="KW-0472">Membrane</keyword>
<feature type="compositionally biased region" description="Basic and acidic residues" evidence="10">
    <location>
        <begin position="74"/>
        <end position="106"/>
    </location>
</feature>
<keyword evidence="2 8" id="KW-0997">Cell inner membrane</keyword>
<dbReference type="Proteomes" id="UP001321908">
    <property type="component" value="Chromosome"/>
</dbReference>
<feature type="compositionally biased region" description="Basic and acidic residues" evidence="10">
    <location>
        <begin position="121"/>
        <end position="133"/>
    </location>
</feature>
<evidence type="ECO:0000256" key="6">
    <source>
        <dbReference type="ARBA" id="ARBA00023136"/>
    </source>
</evidence>
<evidence type="ECO:0000313" key="12">
    <source>
        <dbReference type="EMBL" id="WQH07996.1"/>
    </source>
</evidence>
<dbReference type="InterPro" id="IPR036765">
    <property type="entry name" value="ZipA_FtsZ-bd_C_sf"/>
</dbReference>
<comment type="function">
    <text evidence="8 9">Essential cell division protein that stabilizes the FtsZ protofilaments by cross-linking them and that serves as a cytoplasmic membrane anchor for the Z ring. Also required for the recruitment to the septal ring of downstream cell division proteins.</text>
</comment>
<evidence type="ECO:0000256" key="7">
    <source>
        <dbReference type="ARBA" id="ARBA00023306"/>
    </source>
</evidence>
<reference evidence="12 13" key="1">
    <citation type="submission" date="2023-11" db="EMBL/GenBank/DDBJ databases">
        <title>MicrobeMod: A computational toolkit for identifying prokaryotic methylation and restriction-modification with nanopore sequencing.</title>
        <authorList>
            <person name="Crits-Christoph A."/>
            <person name="Kang S.C."/>
            <person name="Lee H."/>
            <person name="Ostrov N."/>
        </authorList>
    </citation>
    <scope>NUCLEOTIDE SEQUENCE [LARGE SCALE GENOMIC DNA]</scope>
    <source>
        <strain evidence="12 13">ATCC 43984</strain>
    </source>
</reference>
<accession>A0ABZ0Y7G3</accession>
<protein>
    <recommendedName>
        <fullName evidence="8 9">Cell division protein ZipA</fullName>
    </recommendedName>
</protein>
<evidence type="ECO:0000256" key="2">
    <source>
        <dbReference type="ARBA" id="ARBA00022519"/>
    </source>
</evidence>
<feature type="domain" description="ZipA C-terminal FtsZ-binding" evidence="11">
    <location>
        <begin position="280"/>
        <end position="411"/>
    </location>
</feature>
<evidence type="ECO:0000259" key="11">
    <source>
        <dbReference type="SMART" id="SM00771"/>
    </source>
</evidence>
<dbReference type="PANTHER" id="PTHR38685">
    <property type="entry name" value="CELL DIVISION PROTEIN ZIPA"/>
    <property type="match status" value="1"/>
</dbReference>
<dbReference type="PANTHER" id="PTHR38685:SF1">
    <property type="entry name" value="CELL DIVISION PROTEIN ZIPA"/>
    <property type="match status" value="1"/>
</dbReference>
<evidence type="ECO:0000313" key="13">
    <source>
        <dbReference type="Proteomes" id="UP001321908"/>
    </source>
</evidence>
<feature type="compositionally biased region" description="Basic and acidic residues" evidence="10">
    <location>
        <begin position="192"/>
        <end position="219"/>
    </location>
</feature>
<feature type="transmembrane region" description="Helical" evidence="8">
    <location>
        <begin position="6"/>
        <end position="24"/>
    </location>
</feature>
<evidence type="ECO:0000256" key="5">
    <source>
        <dbReference type="ARBA" id="ARBA00022989"/>
    </source>
</evidence>
<keyword evidence="5 8" id="KW-1133">Transmembrane helix</keyword>
<keyword evidence="4 8" id="KW-0812">Transmembrane</keyword>
<dbReference type="HAMAP" id="MF_00509">
    <property type="entry name" value="ZipA"/>
    <property type="match status" value="1"/>
</dbReference>
<evidence type="ECO:0000256" key="10">
    <source>
        <dbReference type="SAM" id="MobiDB-lite"/>
    </source>
</evidence>
<feature type="region of interest" description="Disordered" evidence="10">
    <location>
        <begin position="32"/>
        <end position="252"/>
    </location>
</feature>
<feature type="compositionally biased region" description="Low complexity" evidence="10">
    <location>
        <begin position="180"/>
        <end position="191"/>
    </location>
</feature>
<gene>
    <name evidence="8 12" type="primary">zipA</name>
    <name evidence="12" type="ORF">SR908_10920</name>
</gene>
<name>A0ABZ0Y7G3_9GAMM</name>
<evidence type="ECO:0000256" key="4">
    <source>
        <dbReference type="ARBA" id="ARBA00022692"/>
    </source>
</evidence>
<keyword evidence="13" id="KW-1185">Reference proteome</keyword>
<comment type="similarity">
    <text evidence="8 9">Belongs to the ZipA family.</text>
</comment>
<dbReference type="InterPro" id="IPR007449">
    <property type="entry name" value="ZipA_FtsZ-bd_C"/>
</dbReference>
<dbReference type="RefSeq" id="WP_246922304.1">
    <property type="nucleotide sequence ID" value="NZ_CP140151.1"/>
</dbReference>
<keyword evidence="3 8" id="KW-0132">Cell division</keyword>
<evidence type="ECO:0000256" key="3">
    <source>
        <dbReference type="ARBA" id="ARBA00022618"/>
    </source>
</evidence>
<evidence type="ECO:0000256" key="1">
    <source>
        <dbReference type="ARBA" id="ARBA00022475"/>
    </source>
</evidence>
<feature type="compositionally biased region" description="Basic and acidic residues" evidence="10">
    <location>
        <begin position="159"/>
        <end position="178"/>
    </location>
</feature>